<accession>A0AAE8M787</accession>
<dbReference type="AlphaFoldDB" id="A0AAE8M787"/>
<organism evidence="2 3">
    <name type="scientific">Fusarium torulosum</name>
    <dbReference type="NCBI Taxonomy" id="33205"/>
    <lineage>
        <taxon>Eukaryota</taxon>
        <taxon>Fungi</taxon>
        <taxon>Dikarya</taxon>
        <taxon>Ascomycota</taxon>
        <taxon>Pezizomycotina</taxon>
        <taxon>Sordariomycetes</taxon>
        <taxon>Hypocreomycetidae</taxon>
        <taxon>Hypocreales</taxon>
        <taxon>Nectriaceae</taxon>
        <taxon>Fusarium</taxon>
    </lineage>
</organism>
<evidence type="ECO:0000256" key="1">
    <source>
        <dbReference type="SAM" id="MobiDB-lite"/>
    </source>
</evidence>
<feature type="compositionally biased region" description="Basic and acidic residues" evidence="1">
    <location>
        <begin position="117"/>
        <end position="128"/>
    </location>
</feature>
<dbReference type="EMBL" id="ONZP01000160">
    <property type="protein sequence ID" value="SPJ75415.1"/>
    <property type="molecule type" value="Genomic_DNA"/>
</dbReference>
<reference evidence="2" key="1">
    <citation type="submission" date="2018-03" db="EMBL/GenBank/DDBJ databases">
        <authorList>
            <person name="Guldener U."/>
        </authorList>
    </citation>
    <scope>NUCLEOTIDE SEQUENCE</scope>
</reference>
<proteinExistence type="predicted"/>
<keyword evidence="3" id="KW-1185">Reference proteome</keyword>
<feature type="region of interest" description="Disordered" evidence="1">
    <location>
        <begin position="88"/>
        <end position="128"/>
    </location>
</feature>
<feature type="region of interest" description="Disordered" evidence="1">
    <location>
        <begin position="1"/>
        <end position="56"/>
    </location>
</feature>
<protein>
    <submittedName>
        <fullName evidence="2">Uncharacterized protein</fullName>
    </submittedName>
</protein>
<evidence type="ECO:0000313" key="3">
    <source>
        <dbReference type="Proteomes" id="UP001187734"/>
    </source>
</evidence>
<name>A0AAE8M787_9HYPO</name>
<sequence length="128" mass="13602">MTPSKSSSSKGKPANGESSRSTIRPTRIALWQQRALDRGRTPLPEAPGMRPWLKEQPTVETAPAVITPARAALRPLAPAPYTSVVTPISSQVSNSTASGSAEPPYQTPSSSPPAEKPQSKEEEEKDGK</sequence>
<comment type="caution">
    <text evidence="2">The sequence shown here is derived from an EMBL/GenBank/DDBJ whole genome shotgun (WGS) entry which is preliminary data.</text>
</comment>
<feature type="compositionally biased region" description="Polar residues" evidence="1">
    <location>
        <begin position="88"/>
        <end position="99"/>
    </location>
</feature>
<dbReference type="Proteomes" id="UP001187734">
    <property type="component" value="Unassembled WGS sequence"/>
</dbReference>
<gene>
    <name evidence="2" type="ORF">FTOL_05146</name>
</gene>
<feature type="compositionally biased region" description="Low complexity" evidence="1">
    <location>
        <begin position="1"/>
        <end position="10"/>
    </location>
</feature>
<evidence type="ECO:0000313" key="2">
    <source>
        <dbReference type="EMBL" id="SPJ75415.1"/>
    </source>
</evidence>